<sequence>MEEILLGHQPYRMVKTLRDMSMAEKRGTGEHTQDPRNKIKAALPEPKAPVMEHAHPQPRYVRAVLAEQVGTTLASRNLPLPNDGQREST</sequence>
<dbReference type="EMBL" id="AAKZQX010000047">
    <property type="protein sequence ID" value="ECX6035269.1"/>
    <property type="molecule type" value="Genomic_DNA"/>
</dbReference>
<dbReference type="AlphaFoldDB" id="A0A619AJR1"/>
<name>A0A619AJR1_SALET</name>
<proteinExistence type="predicted"/>
<evidence type="ECO:0000313" key="1">
    <source>
        <dbReference type="EMBL" id="ECX6035269.1"/>
    </source>
</evidence>
<comment type="caution">
    <text evidence="1">The sequence shown here is derived from an EMBL/GenBank/DDBJ whole genome shotgun (WGS) entry which is preliminary data.</text>
</comment>
<reference evidence="1" key="1">
    <citation type="submission" date="2018-07" db="EMBL/GenBank/DDBJ databases">
        <authorList>
            <consortium name="PulseNet: The National Subtyping Network for Foodborne Disease Surveillance"/>
            <person name="Tarr C.L."/>
            <person name="Trees E."/>
            <person name="Katz L.S."/>
            <person name="Carleton-Romer H.A."/>
            <person name="Stroika S."/>
            <person name="Kucerova Z."/>
            <person name="Roache K.F."/>
            <person name="Sabol A.L."/>
            <person name="Besser J."/>
            <person name="Gerner-Smidt P."/>
        </authorList>
    </citation>
    <scope>NUCLEOTIDE SEQUENCE</scope>
    <source>
        <strain evidence="1">PNUSAS001246</strain>
    </source>
</reference>
<protein>
    <submittedName>
        <fullName evidence="1">Uncharacterized protein</fullName>
    </submittedName>
</protein>
<gene>
    <name evidence="1" type="ORF">ATT75_21380</name>
</gene>
<organism evidence="1">
    <name type="scientific">Salmonella enterica subsp. enterica serovar Panama</name>
    <dbReference type="NCBI Taxonomy" id="29472"/>
    <lineage>
        <taxon>Bacteria</taxon>
        <taxon>Pseudomonadati</taxon>
        <taxon>Pseudomonadota</taxon>
        <taxon>Gammaproteobacteria</taxon>
        <taxon>Enterobacterales</taxon>
        <taxon>Enterobacteriaceae</taxon>
        <taxon>Salmonella</taxon>
    </lineage>
</organism>
<accession>A0A619AJR1</accession>